<dbReference type="EnsemblPlants" id="OPUNC01G16350.1">
    <property type="protein sequence ID" value="OPUNC01G16350.1"/>
    <property type="gene ID" value="OPUNC01G16350"/>
</dbReference>
<dbReference type="STRING" id="4537.A0A0E0JIW5"/>
<sequence length="105" mass="11363">MGLSIQSCTTTTTADIQTSVPDTCASSPLTSGLAFLAQTALGHLGSLFLAQNDGQQKAQEDAKREAEECRQMMLAQILSSEARERQKVPEERLIALLEQINTHTS</sequence>
<comment type="similarity">
    <text evidence="1">Belongs to the PDCD5 family.</text>
</comment>
<name>A0A0E0JIW5_ORYPU</name>
<evidence type="ECO:0000313" key="2">
    <source>
        <dbReference type="EnsemblPlants" id="OPUNC01G16350.1"/>
    </source>
</evidence>
<dbReference type="SUPFAM" id="SSF46950">
    <property type="entry name" value="Double-stranded DNA-binding domain"/>
    <property type="match status" value="1"/>
</dbReference>
<proteinExistence type="inferred from homology"/>
<evidence type="ECO:0000256" key="1">
    <source>
        <dbReference type="ARBA" id="ARBA00010490"/>
    </source>
</evidence>
<reference evidence="2" key="2">
    <citation type="submission" date="2018-05" db="EMBL/GenBank/DDBJ databases">
        <title>OpunRS2 (Oryza punctata Reference Sequence Version 2).</title>
        <authorList>
            <person name="Zhang J."/>
            <person name="Kudrna D."/>
            <person name="Lee S."/>
            <person name="Talag J."/>
            <person name="Welchert J."/>
            <person name="Wing R.A."/>
        </authorList>
    </citation>
    <scope>NUCLEOTIDE SEQUENCE [LARGE SCALE GENOMIC DNA]</scope>
</reference>
<dbReference type="PANTHER" id="PTHR10840:SF0">
    <property type="entry name" value="PROGRAMMED CELL DEATH PROTEIN 5"/>
    <property type="match status" value="1"/>
</dbReference>
<protein>
    <submittedName>
        <fullName evidence="2">Uncharacterized protein</fullName>
    </submittedName>
</protein>
<dbReference type="Gramene" id="OPUNC01G16350.1">
    <property type="protein sequence ID" value="OPUNC01G16350.1"/>
    <property type="gene ID" value="OPUNC01G16350"/>
</dbReference>
<dbReference type="GO" id="GO:0003677">
    <property type="term" value="F:DNA binding"/>
    <property type="evidence" value="ECO:0007669"/>
    <property type="project" value="InterPro"/>
</dbReference>
<accession>A0A0E0JIW5</accession>
<reference evidence="2" key="1">
    <citation type="submission" date="2015-04" db="UniProtKB">
        <authorList>
            <consortium name="EnsemblPlants"/>
        </authorList>
    </citation>
    <scope>IDENTIFICATION</scope>
</reference>
<dbReference type="InterPro" id="IPR036883">
    <property type="entry name" value="PDCD5-like_sf"/>
</dbReference>
<dbReference type="InterPro" id="IPR002836">
    <property type="entry name" value="PDCD5-like"/>
</dbReference>
<dbReference type="PANTHER" id="PTHR10840">
    <property type="entry name" value="PROGRAMMED CELL DEATH PROTEIN 5"/>
    <property type="match status" value="1"/>
</dbReference>
<dbReference type="GO" id="GO:0005634">
    <property type="term" value="C:nucleus"/>
    <property type="evidence" value="ECO:0007669"/>
    <property type="project" value="TreeGrafter"/>
</dbReference>
<dbReference type="AlphaFoldDB" id="A0A0E0JIW5"/>
<organism evidence="2">
    <name type="scientific">Oryza punctata</name>
    <name type="common">Red rice</name>
    <dbReference type="NCBI Taxonomy" id="4537"/>
    <lineage>
        <taxon>Eukaryota</taxon>
        <taxon>Viridiplantae</taxon>
        <taxon>Streptophyta</taxon>
        <taxon>Embryophyta</taxon>
        <taxon>Tracheophyta</taxon>
        <taxon>Spermatophyta</taxon>
        <taxon>Magnoliopsida</taxon>
        <taxon>Liliopsida</taxon>
        <taxon>Poales</taxon>
        <taxon>Poaceae</taxon>
        <taxon>BOP clade</taxon>
        <taxon>Oryzoideae</taxon>
        <taxon>Oryzeae</taxon>
        <taxon>Oryzinae</taxon>
        <taxon>Oryza</taxon>
    </lineage>
</organism>
<dbReference type="GO" id="GO:0005829">
    <property type="term" value="C:cytosol"/>
    <property type="evidence" value="ECO:0007669"/>
    <property type="project" value="TreeGrafter"/>
</dbReference>
<evidence type="ECO:0000313" key="3">
    <source>
        <dbReference type="Proteomes" id="UP000026962"/>
    </source>
</evidence>
<keyword evidence="3" id="KW-1185">Reference proteome</keyword>
<dbReference type="Proteomes" id="UP000026962">
    <property type="component" value="Chromosome 1"/>
</dbReference>
<dbReference type="HOGENOM" id="CLU_2240954_0_0_1"/>
<dbReference type="eggNOG" id="KOG3431">
    <property type="taxonomic scope" value="Eukaryota"/>
</dbReference>